<dbReference type="NCBIfam" id="TIGR00693">
    <property type="entry name" value="thiE"/>
    <property type="match status" value="1"/>
</dbReference>
<evidence type="ECO:0000256" key="10">
    <source>
        <dbReference type="RuleBase" id="RU003826"/>
    </source>
</evidence>
<comment type="caution">
    <text evidence="13">The sequence shown here is derived from an EMBL/GenBank/DDBJ whole genome shotgun (WGS) entry which is preliminary data.</text>
</comment>
<organism evidence="13 14">
    <name type="scientific">Carboxydothermus islandicus</name>
    <dbReference type="NCBI Taxonomy" id="661089"/>
    <lineage>
        <taxon>Bacteria</taxon>
        <taxon>Bacillati</taxon>
        <taxon>Bacillota</taxon>
        <taxon>Clostridia</taxon>
        <taxon>Thermoanaerobacterales</taxon>
        <taxon>Thermoanaerobacteraceae</taxon>
        <taxon>Carboxydothermus</taxon>
    </lineage>
</organism>
<gene>
    <name evidence="9" type="primary">thiE</name>
    <name evidence="13" type="ORF">ciss_19010</name>
</gene>
<comment type="similarity">
    <text evidence="9 10">Belongs to the thiamine-phosphate synthase family.</text>
</comment>
<comment type="catalytic activity">
    <reaction evidence="7 9 10">
        <text>2-(2-carboxy-4-methylthiazol-5-yl)ethyl phosphate + 4-amino-2-methyl-5-(diphosphooxymethyl)pyrimidine + 2 H(+) = thiamine phosphate + CO2 + diphosphate</text>
        <dbReference type="Rhea" id="RHEA:47848"/>
        <dbReference type="ChEBI" id="CHEBI:15378"/>
        <dbReference type="ChEBI" id="CHEBI:16526"/>
        <dbReference type="ChEBI" id="CHEBI:33019"/>
        <dbReference type="ChEBI" id="CHEBI:37575"/>
        <dbReference type="ChEBI" id="CHEBI:57841"/>
        <dbReference type="ChEBI" id="CHEBI:62890"/>
        <dbReference type="EC" id="2.5.1.3"/>
    </reaction>
</comment>
<dbReference type="AlphaFoldDB" id="A0A1L8D470"/>
<proteinExistence type="inferred from homology"/>
<dbReference type="EMBL" id="BDJL01000120">
    <property type="protein sequence ID" value="GAV25968.1"/>
    <property type="molecule type" value="Genomic_DNA"/>
</dbReference>
<evidence type="ECO:0000256" key="4">
    <source>
        <dbReference type="ARBA" id="ARBA00022842"/>
    </source>
</evidence>
<evidence type="ECO:0000313" key="13">
    <source>
        <dbReference type="EMBL" id="GAV25968.1"/>
    </source>
</evidence>
<feature type="domain" description="Thiamine phosphate synthase/TenI" evidence="12">
    <location>
        <begin position="15"/>
        <end position="196"/>
    </location>
</feature>
<comment type="catalytic activity">
    <reaction evidence="6 9 10">
        <text>4-methyl-5-(2-phosphooxyethyl)-thiazole + 4-amino-2-methyl-5-(diphosphooxymethyl)pyrimidine + H(+) = thiamine phosphate + diphosphate</text>
        <dbReference type="Rhea" id="RHEA:22328"/>
        <dbReference type="ChEBI" id="CHEBI:15378"/>
        <dbReference type="ChEBI" id="CHEBI:33019"/>
        <dbReference type="ChEBI" id="CHEBI:37575"/>
        <dbReference type="ChEBI" id="CHEBI:57841"/>
        <dbReference type="ChEBI" id="CHEBI:58296"/>
        <dbReference type="EC" id="2.5.1.3"/>
    </reaction>
</comment>
<evidence type="ECO:0000259" key="12">
    <source>
        <dbReference type="Pfam" id="PF02581"/>
    </source>
</evidence>
<dbReference type="GO" id="GO:0004789">
    <property type="term" value="F:thiamine-phosphate diphosphorylase activity"/>
    <property type="evidence" value="ECO:0007669"/>
    <property type="project" value="UniProtKB-UniRule"/>
</dbReference>
<evidence type="ECO:0000256" key="6">
    <source>
        <dbReference type="ARBA" id="ARBA00047334"/>
    </source>
</evidence>
<evidence type="ECO:0000256" key="1">
    <source>
        <dbReference type="ARBA" id="ARBA00005165"/>
    </source>
</evidence>
<feature type="binding site" evidence="9">
    <location>
        <begin position="45"/>
        <end position="49"/>
    </location>
    <ligand>
        <name>4-amino-2-methyl-5-(diphosphooxymethyl)pyrimidine</name>
        <dbReference type="ChEBI" id="CHEBI:57841"/>
    </ligand>
</feature>
<keyword evidence="4 9" id="KW-0460">Magnesium</keyword>
<dbReference type="HAMAP" id="MF_00097">
    <property type="entry name" value="TMP_synthase"/>
    <property type="match status" value="1"/>
</dbReference>
<feature type="binding site" evidence="9">
    <location>
        <position position="116"/>
    </location>
    <ligand>
        <name>4-amino-2-methyl-5-(diphosphooxymethyl)pyrimidine</name>
        <dbReference type="ChEBI" id="CHEBI:57841"/>
    </ligand>
</feature>
<comment type="catalytic activity">
    <reaction evidence="8 9 10">
        <text>2-[(2R,5Z)-2-carboxy-4-methylthiazol-5(2H)-ylidene]ethyl phosphate + 4-amino-2-methyl-5-(diphosphooxymethyl)pyrimidine + 2 H(+) = thiamine phosphate + CO2 + diphosphate</text>
        <dbReference type="Rhea" id="RHEA:47844"/>
        <dbReference type="ChEBI" id="CHEBI:15378"/>
        <dbReference type="ChEBI" id="CHEBI:16526"/>
        <dbReference type="ChEBI" id="CHEBI:33019"/>
        <dbReference type="ChEBI" id="CHEBI:37575"/>
        <dbReference type="ChEBI" id="CHEBI:57841"/>
        <dbReference type="ChEBI" id="CHEBI:62899"/>
        <dbReference type="EC" id="2.5.1.3"/>
    </reaction>
</comment>
<dbReference type="InterPro" id="IPR036206">
    <property type="entry name" value="ThiamineP_synth_sf"/>
</dbReference>
<comment type="pathway">
    <text evidence="1 9 11">Cofactor biosynthesis; thiamine diphosphate biosynthesis; thiamine phosphate from 4-amino-2-methyl-5-diphosphomethylpyrimidine and 4-methyl-5-(2-phosphoethyl)-thiazole: step 1/1.</text>
</comment>
<evidence type="ECO:0000256" key="2">
    <source>
        <dbReference type="ARBA" id="ARBA00022679"/>
    </source>
</evidence>
<dbReference type="OrthoDB" id="9812206at2"/>
<name>A0A1L8D470_9THEO</name>
<evidence type="ECO:0000256" key="9">
    <source>
        <dbReference type="HAMAP-Rule" id="MF_00097"/>
    </source>
</evidence>
<dbReference type="GO" id="GO:0009229">
    <property type="term" value="P:thiamine diphosphate biosynthetic process"/>
    <property type="evidence" value="ECO:0007669"/>
    <property type="project" value="UniProtKB-UniRule"/>
</dbReference>
<keyword evidence="14" id="KW-1185">Reference proteome</keyword>
<dbReference type="PANTHER" id="PTHR20857:SF15">
    <property type="entry name" value="THIAMINE-PHOSPHATE SYNTHASE"/>
    <property type="match status" value="1"/>
</dbReference>
<feature type="binding site" evidence="9">
    <location>
        <position position="77"/>
    </location>
    <ligand>
        <name>4-amino-2-methyl-5-(diphosphooxymethyl)pyrimidine</name>
        <dbReference type="ChEBI" id="CHEBI:57841"/>
    </ligand>
</feature>
<protein>
    <recommendedName>
        <fullName evidence="9">Thiamine-phosphate synthase</fullName>
        <shortName evidence="9">TP synthase</shortName>
        <shortName evidence="9">TPS</shortName>
        <ecNumber evidence="9">2.5.1.3</ecNumber>
    </recommendedName>
    <alternativeName>
        <fullName evidence="9">Thiamine-phosphate pyrophosphorylase</fullName>
        <shortName evidence="9">TMP pyrophosphorylase</shortName>
        <shortName evidence="9">TMP-PPase</shortName>
    </alternativeName>
</protein>
<feature type="binding site" evidence="9">
    <location>
        <begin position="142"/>
        <end position="144"/>
    </location>
    <ligand>
        <name>2-[(2R,5Z)-2-carboxy-4-methylthiazol-5(2H)-ylidene]ethyl phosphate</name>
        <dbReference type="ChEBI" id="CHEBI:62899"/>
    </ligand>
</feature>
<dbReference type="SUPFAM" id="SSF51391">
    <property type="entry name" value="Thiamin phosphate synthase"/>
    <property type="match status" value="1"/>
</dbReference>
<dbReference type="Pfam" id="PF02581">
    <property type="entry name" value="TMP-TENI"/>
    <property type="match status" value="1"/>
</dbReference>
<dbReference type="EC" id="2.5.1.3" evidence="9"/>
<evidence type="ECO:0000256" key="3">
    <source>
        <dbReference type="ARBA" id="ARBA00022723"/>
    </source>
</evidence>
<dbReference type="UniPathway" id="UPA00060">
    <property type="reaction ID" value="UER00141"/>
</dbReference>
<comment type="cofactor">
    <cofactor evidence="9">
        <name>Mg(2+)</name>
        <dbReference type="ChEBI" id="CHEBI:18420"/>
    </cofactor>
    <text evidence="9">Binds 1 Mg(2+) ion per subunit.</text>
</comment>
<dbReference type="RefSeq" id="WP_075866155.1">
    <property type="nucleotide sequence ID" value="NZ_BDJL01000120.1"/>
</dbReference>
<dbReference type="InterPro" id="IPR013785">
    <property type="entry name" value="Aldolase_TIM"/>
</dbReference>
<comment type="function">
    <text evidence="9">Condenses 4-methyl-5-(beta-hydroxyethyl)thiazole monophosphate (THZ-P) and 2-methyl-4-amino-5-hydroxymethyl pyrimidine pyrophosphate (HMP-PP) to form thiamine monophosphate (TMP).</text>
</comment>
<dbReference type="FunFam" id="3.20.20.70:FF:000096">
    <property type="entry name" value="Thiamine-phosphate synthase"/>
    <property type="match status" value="1"/>
</dbReference>
<accession>A0A1L8D470</accession>
<feature type="binding site" evidence="9">
    <location>
        <position position="78"/>
    </location>
    <ligand>
        <name>Mg(2+)</name>
        <dbReference type="ChEBI" id="CHEBI:18420"/>
    </ligand>
</feature>
<keyword evidence="5 9" id="KW-0784">Thiamine biosynthesis</keyword>
<dbReference type="GO" id="GO:0000287">
    <property type="term" value="F:magnesium ion binding"/>
    <property type="evidence" value="ECO:0007669"/>
    <property type="project" value="UniProtKB-UniRule"/>
</dbReference>
<evidence type="ECO:0000256" key="11">
    <source>
        <dbReference type="RuleBase" id="RU004253"/>
    </source>
</evidence>
<reference evidence="14" key="1">
    <citation type="submission" date="2016-12" db="EMBL/GenBank/DDBJ databases">
        <title>Draft Genome Sequences od Carboxydothermus pertinax and islandicus, Hydrogenogenic Carboxydotrophic Bacteria.</title>
        <authorList>
            <person name="Fukuyama Y."/>
            <person name="Ohmae K."/>
            <person name="Yoneda Y."/>
            <person name="Yoshida T."/>
            <person name="Sako Y."/>
        </authorList>
    </citation>
    <scope>NUCLEOTIDE SEQUENCE [LARGE SCALE GENOMIC DNA]</scope>
    <source>
        <strain evidence="14">SET</strain>
    </source>
</reference>
<dbReference type="GO" id="GO:0005737">
    <property type="term" value="C:cytoplasm"/>
    <property type="evidence" value="ECO:0007669"/>
    <property type="project" value="TreeGrafter"/>
</dbReference>
<dbReference type="InterPro" id="IPR022998">
    <property type="entry name" value="ThiamineP_synth_TenI"/>
</dbReference>
<dbReference type="STRING" id="661089.ciss_19010"/>
<sequence>MSKQEKLRLFEDYNIYCITAEKFSRGRENLKVVSEMLQAGVKIIQYREKYKSLKEKYYECLKIRELTRQYGAILIVNDHVDLCQMVDADGVHLGQDDYPVKEARRILGDEYIIGVSTHSPEQLEKAAKEGADYAGVGPLFATNTKDNAMPPVGLGYLKWAVANSSIPFVAIGGIKEYNIQEVLDLGARCIALVTEIVGAEDIKDKIDSLNKILERYRVSKKTSD</sequence>
<dbReference type="PANTHER" id="PTHR20857">
    <property type="entry name" value="THIAMINE-PHOSPHATE PYROPHOSPHORYLASE"/>
    <property type="match status" value="1"/>
</dbReference>
<feature type="binding site" evidence="9">
    <location>
        <position position="145"/>
    </location>
    <ligand>
        <name>4-amino-2-methyl-5-(diphosphooxymethyl)pyrimidine</name>
        <dbReference type="ChEBI" id="CHEBI:57841"/>
    </ligand>
</feature>
<feature type="binding site" evidence="9">
    <location>
        <position position="97"/>
    </location>
    <ligand>
        <name>Mg(2+)</name>
        <dbReference type="ChEBI" id="CHEBI:18420"/>
    </ligand>
</feature>
<evidence type="ECO:0000313" key="14">
    <source>
        <dbReference type="Proteomes" id="UP000187338"/>
    </source>
</evidence>
<dbReference type="InterPro" id="IPR034291">
    <property type="entry name" value="TMP_synthase"/>
</dbReference>
<evidence type="ECO:0000256" key="8">
    <source>
        <dbReference type="ARBA" id="ARBA00047883"/>
    </source>
</evidence>
<evidence type="ECO:0000256" key="7">
    <source>
        <dbReference type="ARBA" id="ARBA00047851"/>
    </source>
</evidence>
<feature type="binding site" evidence="9">
    <location>
        <position position="173"/>
    </location>
    <ligand>
        <name>2-[(2R,5Z)-2-carboxy-4-methylthiazol-5(2H)-ylidene]ethyl phosphate</name>
        <dbReference type="ChEBI" id="CHEBI:62899"/>
    </ligand>
</feature>
<keyword evidence="3 9" id="KW-0479">Metal-binding</keyword>
<dbReference type="Proteomes" id="UP000187338">
    <property type="component" value="Unassembled WGS sequence"/>
</dbReference>
<keyword evidence="2 9" id="KW-0808">Transferase</keyword>
<dbReference type="GO" id="GO:0009228">
    <property type="term" value="P:thiamine biosynthetic process"/>
    <property type="evidence" value="ECO:0007669"/>
    <property type="project" value="UniProtKB-KW"/>
</dbReference>
<evidence type="ECO:0000256" key="5">
    <source>
        <dbReference type="ARBA" id="ARBA00022977"/>
    </source>
</evidence>
<feature type="binding site" evidence="9">
    <location>
        <begin position="193"/>
        <end position="194"/>
    </location>
    <ligand>
        <name>2-[(2R,5Z)-2-carboxy-4-methylthiazol-5(2H)-ylidene]ethyl phosphate</name>
        <dbReference type="ChEBI" id="CHEBI:62899"/>
    </ligand>
</feature>
<dbReference type="Gene3D" id="3.20.20.70">
    <property type="entry name" value="Aldolase class I"/>
    <property type="match status" value="1"/>
</dbReference>
<dbReference type="CDD" id="cd00564">
    <property type="entry name" value="TMP_TenI"/>
    <property type="match status" value="1"/>
</dbReference>